<dbReference type="EMBL" id="AGNK02000017">
    <property type="status" value="NOT_ANNOTATED_CDS"/>
    <property type="molecule type" value="Genomic_DNA"/>
</dbReference>
<dbReference type="EnsemblPlants" id="KQL27832">
    <property type="protein sequence ID" value="KQL27832"/>
    <property type="gene ID" value="SETIT_020624mg"/>
</dbReference>
<evidence type="ECO:0000313" key="2">
    <source>
        <dbReference type="Proteomes" id="UP000004995"/>
    </source>
</evidence>
<protein>
    <submittedName>
        <fullName evidence="1">Uncharacterized protein</fullName>
    </submittedName>
</protein>
<proteinExistence type="predicted"/>
<reference evidence="2" key="1">
    <citation type="journal article" date="2012" name="Nat. Biotechnol.">
        <title>Reference genome sequence of the model plant Setaria.</title>
        <authorList>
            <person name="Bennetzen J.L."/>
            <person name="Schmutz J."/>
            <person name="Wang H."/>
            <person name="Percifield R."/>
            <person name="Hawkins J."/>
            <person name="Pontaroli A.C."/>
            <person name="Estep M."/>
            <person name="Feng L."/>
            <person name="Vaughn J.N."/>
            <person name="Grimwood J."/>
            <person name="Jenkins J."/>
            <person name="Barry K."/>
            <person name="Lindquist E."/>
            <person name="Hellsten U."/>
            <person name="Deshpande S."/>
            <person name="Wang X."/>
            <person name="Wu X."/>
            <person name="Mitros T."/>
            <person name="Triplett J."/>
            <person name="Yang X."/>
            <person name="Ye C.Y."/>
            <person name="Mauro-Herrera M."/>
            <person name="Wang L."/>
            <person name="Li P."/>
            <person name="Sharma M."/>
            <person name="Sharma R."/>
            <person name="Ronald P.C."/>
            <person name="Panaud O."/>
            <person name="Kellogg E.A."/>
            <person name="Brutnell T.P."/>
            <person name="Doust A.N."/>
            <person name="Tuskan G.A."/>
            <person name="Rokhsar D."/>
            <person name="Devos K.M."/>
        </authorList>
    </citation>
    <scope>NUCLEOTIDE SEQUENCE [LARGE SCALE GENOMIC DNA]</scope>
    <source>
        <strain evidence="2">cv. Yugu1</strain>
    </source>
</reference>
<dbReference type="AlphaFoldDB" id="K3Z256"/>
<dbReference type="HOGENOM" id="CLU_3017821_0_0_1"/>
<organism evidence="1 2">
    <name type="scientific">Setaria italica</name>
    <name type="common">Foxtail millet</name>
    <name type="synonym">Panicum italicum</name>
    <dbReference type="NCBI Taxonomy" id="4555"/>
    <lineage>
        <taxon>Eukaryota</taxon>
        <taxon>Viridiplantae</taxon>
        <taxon>Streptophyta</taxon>
        <taxon>Embryophyta</taxon>
        <taxon>Tracheophyta</taxon>
        <taxon>Spermatophyta</taxon>
        <taxon>Magnoliopsida</taxon>
        <taxon>Liliopsida</taxon>
        <taxon>Poales</taxon>
        <taxon>Poaceae</taxon>
        <taxon>PACMAD clade</taxon>
        <taxon>Panicoideae</taxon>
        <taxon>Panicodae</taxon>
        <taxon>Paniceae</taxon>
        <taxon>Cenchrinae</taxon>
        <taxon>Setaria</taxon>
    </lineage>
</organism>
<dbReference type="InParanoid" id="K3Z256"/>
<dbReference type="Proteomes" id="UP000004995">
    <property type="component" value="Unassembled WGS sequence"/>
</dbReference>
<sequence length="56" mass="6409">MIPHQLIIDAPTNFRNCSKSILLLLLQKESCTVAPEKIIWSTEHKTKEKENFSLGN</sequence>
<name>K3Z256_SETIT</name>
<reference evidence="1" key="2">
    <citation type="submission" date="2018-08" db="UniProtKB">
        <authorList>
            <consortium name="EnsemblPlants"/>
        </authorList>
    </citation>
    <scope>IDENTIFICATION</scope>
    <source>
        <strain evidence="1">Yugu1</strain>
    </source>
</reference>
<accession>K3Z256</accession>
<evidence type="ECO:0000313" key="1">
    <source>
        <dbReference type="EnsemblPlants" id="KQL27832"/>
    </source>
</evidence>
<dbReference type="Gramene" id="KQL27832">
    <property type="protein sequence ID" value="KQL27832"/>
    <property type="gene ID" value="SETIT_020624mg"/>
</dbReference>
<keyword evidence="2" id="KW-1185">Reference proteome</keyword>